<dbReference type="GO" id="GO:1903189">
    <property type="term" value="P:glyoxal metabolic process"/>
    <property type="evidence" value="ECO:0007669"/>
    <property type="project" value="TreeGrafter"/>
</dbReference>
<dbReference type="CDD" id="cd03135">
    <property type="entry name" value="GATase1_DJ-1"/>
    <property type="match status" value="1"/>
</dbReference>
<dbReference type="PANTHER" id="PTHR48094">
    <property type="entry name" value="PROTEIN/NUCLEIC ACID DEGLYCASE DJ-1-RELATED"/>
    <property type="match status" value="1"/>
</dbReference>
<dbReference type="SUPFAM" id="SSF52317">
    <property type="entry name" value="Class I glutamine amidotransferase-like"/>
    <property type="match status" value="1"/>
</dbReference>
<gene>
    <name evidence="2" type="ORF">TOT_030000766</name>
</gene>
<dbReference type="EMBL" id="AP011948">
    <property type="protein sequence ID" value="BAM41504.1"/>
    <property type="molecule type" value="Genomic_DNA"/>
</dbReference>
<protein>
    <submittedName>
        <fullName evidence="2">4-methyl-5(B-hydroxyethyl)-thiazol monophosphate biosynthesis enzyme</fullName>
    </submittedName>
</protein>
<evidence type="ECO:0000259" key="1">
    <source>
        <dbReference type="Pfam" id="PF01965"/>
    </source>
</evidence>
<evidence type="ECO:0000313" key="2">
    <source>
        <dbReference type="EMBL" id="BAM41504.1"/>
    </source>
</evidence>
<feature type="domain" description="DJ-1/PfpI" evidence="1">
    <location>
        <begin position="41"/>
        <end position="202"/>
    </location>
</feature>
<dbReference type="OrthoDB" id="543156at2759"/>
<dbReference type="VEuPathDB" id="PiroplasmaDB:TOT_030000766"/>
<dbReference type="KEGG" id="tot:TOT_030000766"/>
<dbReference type="InterPro" id="IPR029062">
    <property type="entry name" value="Class_I_gatase-like"/>
</dbReference>
<dbReference type="Gene3D" id="3.40.50.880">
    <property type="match status" value="1"/>
</dbReference>
<dbReference type="eggNOG" id="KOG2764">
    <property type="taxonomic scope" value="Eukaryota"/>
</dbReference>
<dbReference type="GO" id="GO:0005737">
    <property type="term" value="C:cytoplasm"/>
    <property type="evidence" value="ECO:0007669"/>
    <property type="project" value="TreeGrafter"/>
</dbReference>
<dbReference type="RefSeq" id="XP_009691805.1">
    <property type="nucleotide sequence ID" value="XM_009693510.1"/>
</dbReference>
<evidence type="ECO:0000313" key="3">
    <source>
        <dbReference type="Proteomes" id="UP000003786"/>
    </source>
</evidence>
<dbReference type="AlphaFoldDB" id="J4DPY3"/>
<accession>J4DPY3</accession>
<dbReference type="STRING" id="869250.J4DPY3"/>
<organism evidence="2 3">
    <name type="scientific">Theileria orientalis strain Shintoku</name>
    <dbReference type="NCBI Taxonomy" id="869250"/>
    <lineage>
        <taxon>Eukaryota</taxon>
        <taxon>Sar</taxon>
        <taxon>Alveolata</taxon>
        <taxon>Apicomplexa</taxon>
        <taxon>Aconoidasida</taxon>
        <taxon>Piroplasmida</taxon>
        <taxon>Theileriidae</taxon>
        <taxon>Theileria</taxon>
    </lineage>
</organism>
<keyword evidence="3" id="KW-1185">Reference proteome</keyword>
<dbReference type="InterPro" id="IPR050325">
    <property type="entry name" value="Prot/Nucl_acid_deglycase"/>
</dbReference>
<sequence length="252" mass="28023">MSIQIQLIILSYLISFGNLHNYNFNLNTYKRDFIPMNKTFKSALVAVADGTEDIEFVTLVDVLRRAGVSVVVGSVSESLNLVMAHGTKIVADDKVANLTQKVFDLIAVPGGLVGATNFYNSAALISMLKDQKQSGRLYAAICASPALVLGDAGLLDDHTGAVCFPGFEHKLVKRGHGRVYHERNCGYYQNFKENNAIKSMTPKSNTMSLQLRSRVHSYPFQGRRYARSIHKSPKERSECNNEEYVKKPVLFV</sequence>
<dbReference type="GeneID" id="20715919"/>
<dbReference type="InterPro" id="IPR002818">
    <property type="entry name" value="DJ-1/PfpI"/>
</dbReference>
<dbReference type="Pfam" id="PF01965">
    <property type="entry name" value="DJ-1_PfpI"/>
    <property type="match status" value="1"/>
</dbReference>
<dbReference type="PANTHER" id="PTHR48094:SF12">
    <property type="entry name" value="PARKINSON DISEASE PROTEIN 7 HOMOLOG"/>
    <property type="match status" value="1"/>
</dbReference>
<proteinExistence type="predicted"/>
<reference evidence="2 3" key="1">
    <citation type="journal article" date="2012" name="MBio">
        <title>Comparative genome analysis of three eukaryotic parasites with differing abilities to transform leukocytes reveals key mediators of Theileria-induced leukocyte transformation.</title>
        <authorList>
            <person name="Hayashida K."/>
            <person name="Hara Y."/>
            <person name="Abe T."/>
            <person name="Yamasaki C."/>
            <person name="Toyoda A."/>
            <person name="Kosuge T."/>
            <person name="Suzuki Y."/>
            <person name="Sato Y."/>
            <person name="Kawashima S."/>
            <person name="Katayama T."/>
            <person name="Wakaguri H."/>
            <person name="Inoue N."/>
            <person name="Homma K."/>
            <person name="Tada-Umezaki M."/>
            <person name="Yagi Y."/>
            <person name="Fujii Y."/>
            <person name="Habara T."/>
            <person name="Kanehisa M."/>
            <person name="Watanabe H."/>
            <person name="Ito K."/>
            <person name="Gojobori T."/>
            <person name="Sugawara H."/>
            <person name="Imanishi T."/>
            <person name="Weir W."/>
            <person name="Gardner M."/>
            <person name="Pain A."/>
            <person name="Shiels B."/>
            <person name="Hattori M."/>
            <person name="Nene V."/>
            <person name="Sugimoto C."/>
        </authorList>
    </citation>
    <scope>NUCLEOTIDE SEQUENCE [LARGE SCALE GENOMIC DNA]</scope>
    <source>
        <strain evidence="2 3">Shintoku</strain>
    </source>
</reference>
<dbReference type="Proteomes" id="UP000003786">
    <property type="component" value="Chromosome 3"/>
</dbReference>
<name>J4DPY3_THEOR</name>